<accession>A0A1I4NVS3</accession>
<dbReference type="InterPro" id="IPR052155">
    <property type="entry name" value="Biofilm_reg_signaling"/>
</dbReference>
<dbReference type="InterPro" id="IPR000160">
    <property type="entry name" value="GGDEF_dom"/>
</dbReference>
<dbReference type="InterPro" id="IPR011006">
    <property type="entry name" value="CheY-like_superfamily"/>
</dbReference>
<dbReference type="Proteomes" id="UP000186599">
    <property type="component" value="Unassembled WGS sequence"/>
</dbReference>
<feature type="domain" description="EAL" evidence="4">
    <location>
        <begin position="439"/>
        <end position="691"/>
    </location>
</feature>
<dbReference type="NCBIfam" id="TIGR00254">
    <property type="entry name" value="GGDEF"/>
    <property type="match status" value="1"/>
</dbReference>
<evidence type="ECO:0000256" key="2">
    <source>
        <dbReference type="SAM" id="MobiDB-lite"/>
    </source>
</evidence>
<dbReference type="SUPFAM" id="SSF141868">
    <property type="entry name" value="EAL domain-like"/>
    <property type="match status" value="1"/>
</dbReference>
<dbReference type="Pfam" id="PF00563">
    <property type="entry name" value="EAL"/>
    <property type="match status" value="1"/>
</dbReference>
<protein>
    <submittedName>
        <fullName evidence="6">Response regulator receiver modulated diguanylate cyclase/phosphodiesterase</fullName>
    </submittedName>
</protein>
<dbReference type="Gene3D" id="3.30.450.20">
    <property type="entry name" value="PAS domain"/>
    <property type="match status" value="1"/>
</dbReference>
<feature type="domain" description="GGDEF" evidence="5">
    <location>
        <begin position="296"/>
        <end position="429"/>
    </location>
</feature>
<dbReference type="CDD" id="cd01949">
    <property type="entry name" value="GGDEF"/>
    <property type="match status" value="1"/>
</dbReference>
<dbReference type="InterPro" id="IPR001789">
    <property type="entry name" value="Sig_transdc_resp-reg_receiver"/>
</dbReference>
<dbReference type="InterPro" id="IPR043128">
    <property type="entry name" value="Rev_trsase/Diguanyl_cyclase"/>
</dbReference>
<dbReference type="RefSeq" id="WP_074992213.1">
    <property type="nucleotide sequence ID" value="NZ_FOUA01000005.1"/>
</dbReference>
<dbReference type="InterPro" id="IPR001633">
    <property type="entry name" value="EAL_dom"/>
</dbReference>
<dbReference type="EMBL" id="FOUA01000005">
    <property type="protein sequence ID" value="SFM19505.1"/>
    <property type="molecule type" value="Genomic_DNA"/>
</dbReference>
<dbReference type="NCBIfam" id="TIGR00229">
    <property type="entry name" value="sensory_box"/>
    <property type="match status" value="1"/>
</dbReference>
<proteinExistence type="predicted"/>
<dbReference type="PROSITE" id="PS50887">
    <property type="entry name" value="GGDEF"/>
    <property type="match status" value="1"/>
</dbReference>
<gene>
    <name evidence="6" type="ORF">SAMN04487855_2731</name>
</gene>
<dbReference type="GO" id="GO:0000160">
    <property type="term" value="P:phosphorelay signal transduction system"/>
    <property type="evidence" value="ECO:0007669"/>
    <property type="project" value="InterPro"/>
</dbReference>
<feature type="region of interest" description="Disordered" evidence="2">
    <location>
        <begin position="692"/>
        <end position="751"/>
    </location>
</feature>
<dbReference type="PROSITE" id="PS50110">
    <property type="entry name" value="RESPONSE_REGULATORY"/>
    <property type="match status" value="1"/>
</dbReference>
<dbReference type="InterPro" id="IPR035965">
    <property type="entry name" value="PAS-like_dom_sf"/>
</dbReference>
<evidence type="ECO:0000313" key="7">
    <source>
        <dbReference type="Proteomes" id="UP000186599"/>
    </source>
</evidence>
<dbReference type="PANTHER" id="PTHR44757:SF2">
    <property type="entry name" value="BIOFILM ARCHITECTURE MAINTENANCE PROTEIN MBAA"/>
    <property type="match status" value="1"/>
</dbReference>
<evidence type="ECO:0000259" key="5">
    <source>
        <dbReference type="PROSITE" id="PS50887"/>
    </source>
</evidence>
<dbReference type="STRING" id="653930.SAMN05216589_2488"/>
<dbReference type="SUPFAM" id="SSF55785">
    <property type="entry name" value="PYP-like sensor domain (PAS domain)"/>
    <property type="match status" value="1"/>
</dbReference>
<dbReference type="CDD" id="cd00130">
    <property type="entry name" value="PAS"/>
    <property type="match status" value="1"/>
</dbReference>
<dbReference type="InterPro" id="IPR000014">
    <property type="entry name" value="PAS"/>
</dbReference>
<dbReference type="Gene3D" id="3.20.20.450">
    <property type="entry name" value="EAL domain"/>
    <property type="match status" value="1"/>
</dbReference>
<sequence length="751" mass="83350">MGIDAHAIRVLILDDSQNHAERLVSLLRNAGHATRAHRITSREDLQESLQQTWDLCLACPETSYMTAQEACQIISQAHDVPFILLTDQVDVDTRTEAMRCGMQDTVLVSADSLIVLVVKRELTNLTARRQRRIAEQSLRETEKRCQLLLDSSVDAIAYVLDGMHIYANRSYSRLFGYDDADDLAAEPMVGLIAAKDQHAFKDFLRHYATRGDQSELRCTARDSEGKEFPIMLSFSPANYDGEPCTQVVIRAETASAEFEEKLKAMASHDLVTGLFNRSWFQEQLDHISEQAVHNSQPSTLAYLSIDNFNVLQSDIGIGGSDLILADLAQILRRFFPENTLLARFSDDACSVLIEGKEPEAITAQLGELLKLVEGNLFEANGRTIQITVSIGVSCISETHPEPTLAIERAHRLAEQISQAGGNTIKVFNPLEELAQQANRGNIIALIRHTLETDGFSLQFQPVISLRGDSAEHYETILRLFNSQGEEIPSAEFYTAALESGLAMDIDRWLLAKAVKLLAQHRSKGADTRLVLSLSNASLQDPEIVQWISTLLKESRLSAEALVFQFNDAEANHYLKHAKVLAEALHSIHARIALSHFGGALNPYAILKHLPVDYVKIDDAFSRDLSTPAAVEQLKEMVTTLHGQGKLTIVSNVSSATMMPTLWQAEVNYIQGDYLQPPADSMNFNFSGEGAARHTKLPSRSSLEDWPEPWNLPQKASFPDIPRASCSVRTLPDPGSPADRECHPGPEWRSPV</sequence>
<evidence type="ECO:0000313" key="6">
    <source>
        <dbReference type="EMBL" id="SFM19505.1"/>
    </source>
</evidence>
<comment type="caution">
    <text evidence="1">Lacks conserved residue(s) required for the propagation of feature annotation.</text>
</comment>
<dbReference type="CDD" id="cd01948">
    <property type="entry name" value="EAL"/>
    <property type="match status" value="1"/>
</dbReference>
<reference evidence="6 7" key="1">
    <citation type="submission" date="2016-10" db="EMBL/GenBank/DDBJ databases">
        <authorList>
            <person name="de Groot N.N."/>
        </authorList>
    </citation>
    <scope>NUCLEOTIDE SEQUENCE [LARGE SCALE GENOMIC DNA]</scope>
    <source>
        <strain evidence="6 7">CGMCC 1.9095</strain>
    </source>
</reference>
<dbReference type="SMART" id="SM00052">
    <property type="entry name" value="EAL"/>
    <property type="match status" value="1"/>
</dbReference>
<dbReference type="SUPFAM" id="SSF52172">
    <property type="entry name" value="CheY-like"/>
    <property type="match status" value="1"/>
</dbReference>
<evidence type="ECO:0000256" key="1">
    <source>
        <dbReference type="PROSITE-ProRule" id="PRU00169"/>
    </source>
</evidence>
<dbReference type="InterPro" id="IPR035919">
    <property type="entry name" value="EAL_sf"/>
</dbReference>
<dbReference type="SMART" id="SM00267">
    <property type="entry name" value="GGDEF"/>
    <property type="match status" value="1"/>
</dbReference>
<dbReference type="OrthoDB" id="7052318at2"/>
<feature type="domain" description="Response regulatory" evidence="3">
    <location>
        <begin position="9"/>
        <end position="123"/>
    </location>
</feature>
<dbReference type="Pfam" id="PF00990">
    <property type="entry name" value="GGDEF"/>
    <property type="match status" value="1"/>
</dbReference>
<keyword evidence="7" id="KW-1185">Reference proteome</keyword>
<dbReference type="InterPro" id="IPR029787">
    <property type="entry name" value="Nucleotide_cyclase"/>
</dbReference>
<dbReference type="Gene3D" id="3.40.50.2300">
    <property type="match status" value="1"/>
</dbReference>
<evidence type="ECO:0000259" key="3">
    <source>
        <dbReference type="PROSITE" id="PS50110"/>
    </source>
</evidence>
<dbReference type="PANTHER" id="PTHR44757">
    <property type="entry name" value="DIGUANYLATE CYCLASE DGCP"/>
    <property type="match status" value="1"/>
</dbReference>
<evidence type="ECO:0000259" key="4">
    <source>
        <dbReference type="PROSITE" id="PS50883"/>
    </source>
</evidence>
<dbReference type="AlphaFoldDB" id="A0A1I4NVS3"/>
<dbReference type="SUPFAM" id="SSF55073">
    <property type="entry name" value="Nucleotide cyclase"/>
    <property type="match status" value="1"/>
</dbReference>
<dbReference type="PROSITE" id="PS50883">
    <property type="entry name" value="EAL"/>
    <property type="match status" value="1"/>
</dbReference>
<name>A0A1I4NVS3_9GAMM</name>
<dbReference type="Gene3D" id="3.30.70.270">
    <property type="match status" value="1"/>
</dbReference>
<organism evidence="6 7">
    <name type="scientific">Halopseudomonas bauzanensis</name>
    <dbReference type="NCBI Taxonomy" id="653930"/>
    <lineage>
        <taxon>Bacteria</taxon>
        <taxon>Pseudomonadati</taxon>
        <taxon>Pseudomonadota</taxon>
        <taxon>Gammaproteobacteria</taxon>
        <taxon>Pseudomonadales</taxon>
        <taxon>Pseudomonadaceae</taxon>
        <taxon>Halopseudomonas</taxon>
    </lineage>
</organism>